<comment type="caution">
    <text evidence="2">The sequence shown here is derived from an EMBL/GenBank/DDBJ whole genome shotgun (WGS) entry which is preliminary data.</text>
</comment>
<dbReference type="Proteomes" id="UP000322084">
    <property type="component" value="Unassembled WGS sequence"/>
</dbReference>
<name>A0A5A7MWP5_9PROT</name>
<evidence type="ECO:0000313" key="2">
    <source>
        <dbReference type="EMBL" id="GEQ99275.1"/>
    </source>
</evidence>
<dbReference type="InterPro" id="IPR029063">
    <property type="entry name" value="SAM-dependent_MTases_sf"/>
</dbReference>
<dbReference type="SUPFAM" id="SSF53335">
    <property type="entry name" value="S-adenosyl-L-methionine-dependent methyltransferases"/>
    <property type="match status" value="1"/>
</dbReference>
<accession>A0A5A7MWP5</accession>
<dbReference type="InterPro" id="IPR027417">
    <property type="entry name" value="P-loop_NTPase"/>
</dbReference>
<dbReference type="EMBL" id="BKCL01000016">
    <property type="protein sequence ID" value="GEQ99275.1"/>
    <property type="molecule type" value="Genomic_DNA"/>
</dbReference>
<dbReference type="GO" id="GO:0006355">
    <property type="term" value="P:regulation of DNA-templated transcription"/>
    <property type="evidence" value="ECO:0007669"/>
    <property type="project" value="InterPro"/>
</dbReference>
<dbReference type="SUPFAM" id="SSF52540">
    <property type="entry name" value="P-loop containing nucleoside triphosphate hydrolases"/>
    <property type="match status" value="1"/>
</dbReference>
<proteinExistence type="predicted"/>
<dbReference type="Pfam" id="PF13872">
    <property type="entry name" value="AAA_34"/>
    <property type="match status" value="1"/>
</dbReference>
<dbReference type="Gene3D" id="3.40.50.300">
    <property type="entry name" value="P-loop containing nucleotide triphosphate hydrolases"/>
    <property type="match status" value="1"/>
</dbReference>
<dbReference type="AlphaFoldDB" id="A0A5A7MWP5"/>
<evidence type="ECO:0000259" key="1">
    <source>
        <dbReference type="Pfam" id="PF13872"/>
    </source>
</evidence>
<dbReference type="PANTHER" id="PTHR12706">
    <property type="entry name" value="STRAWBERRY NOTCH-RELATED"/>
    <property type="match status" value="1"/>
</dbReference>
<dbReference type="PANTHER" id="PTHR12706:SF30">
    <property type="entry name" value="PROTEIN STRAWBERRY NOTCH-RELATED"/>
    <property type="match status" value="1"/>
</dbReference>
<organism evidence="2 3">
    <name type="scientific">Iodidimonas gelatinilytica</name>
    <dbReference type="NCBI Taxonomy" id="1236966"/>
    <lineage>
        <taxon>Bacteria</taxon>
        <taxon>Pseudomonadati</taxon>
        <taxon>Pseudomonadota</taxon>
        <taxon>Alphaproteobacteria</taxon>
        <taxon>Iodidimonadales</taxon>
        <taxon>Iodidimonadaceae</taxon>
        <taxon>Iodidimonas</taxon>
    </lineage>
</organism>
<reference evidence="2 3" key="1">
    <citation type="submission" date="2019-09" db="EMBL/GenBank/DDBJ databases">
        <title>NBRP : Genome information of microbial organism related human and environment.</title>
        <authorList>
            <person name="Hattori M."/>
            <person name="Oshima K."/>
            <person name="Inaba H."/>
            <person name="Suda W."/>
            <person name="Sakamoto M."/>
            <person name="Iino T."/>
            <person name="Kitahara M."/>
            <person name="Oshida Y."/>
            <person name="Iida T."/>
            <person name="Kudo T."/>
            <person name="Itoh T."/>
            <person name="Ohkuma M."/>
        </authorList>
    </citation>
    <scope>NUCLEOTIDE SEQUENCE [LARGE SCALE GENOMIC DNA]</scope>
    <source>
        <strain evidence="2 3">Hi-2</strain>
    </source>
</reference>
<sequence length="988" mass="106833">MPVHAATQTSSVSSLPPSVLDGDLFSHAPEVQRPSAYQQRAARLIAVAEDVLAVLCRGEAVTTAILRAAMEAIFDGSDAQGLWAWKDAYEAQELASLLFVRKYRDALAQREPLARLATLEKLQSLLATHTRRSDVSQRWQQFSTPLALGFVLAEALKIGPEDVVLEPSAGTGLLAGFAEGARALRLNELEPGRRNVLKVLFPDTPVSDHNAEYIDDLLPRGFRPSAVIMNPPFSTSPTMAGTSPAVAGRHVFSALNRLAEGGRLAAITGRTFAPDSPKWREAFVRLQGIGRVVFSAPLPGGIYAKHGTSFETRLTVIDRLPAEDPRDFSAYVPDLVGSAADLLKLVLRQVPDRLPVNGHSAESAPVKALVISSAPAPQVKKPEPVTITEGLPLAYQTVDWSAPDGELRECLYEAYAPQSVAIEGAGNHPTPLVQSAAMASVAPPKPSYVPTLPRRLVDEGVLSDAQLESIVYAGEAHERLLPGEWAVNRHYDLAGESEIEADGADDDGDGGAVRSVRFRQGWFLGDGTGCGKGRQVAGIILDNRLKGRTRAVWVSKNDKLLEDARRDWAALGGDPAQVVPLSKFKQGQSIDLADGILFLTYGTLRSGARQGKKSRLDQIVEWLGPDFDGPLMFDESHALANATSEKGERGVKAASAQGQAGLRLQRAVPNARVVYVSATGATHVSNLAYAERLGLWGEETAFATRAAFVQAMEAGGVAAMEVISRDLKAMGLYMARSLSYDGVEVDILEHALTPEQIEIYDSFAEAYHVIHQNLHAALDALNITSDEGTLNKNAKSAALSAFEGSKQRFFNHMLTAMKCPSLIKAIAADTERGDAVIVQLVSTGEALLERRLTEVPSAEWNDLTVDITPREYVLDYLAHSFPTQLFEIYTDEDGNARSRPMFDAQGNPVINREAEARRDKMIEHLASLPAVPTALDQLLHHFGSDAVAEVTGRSLRLVRKNGVLKVEKRPASSNLSEARLTWTIKSAS</sequence>
<gene>
    <name evidence="2" type="ORF">JCM17844_29120</name>
</gene>
<feature type="domain" description="Strawberry notch AAA" evidence="1">
    <location>
        <begin position="427"/>
        <end position="761"/>
    </location>
</feature>
<dbReference type="InterPro" id="IPR039187">
    <property type="entry name" value="SNO_AAA"/>
</dbReference>
<protein>
    <recommendedName>
        <fullName evidence="1">Strawberry notch AAA domain-containing protein</fullName>
    </recommendedName>
</protein>
<evidence type="ECO:0000313" key="3">
    <source>
        <dbReference type="Proteomes" id="UP000322084"/>
    </source>
</evidence>
<dbReference type="InterPro" id="IPR026741">
    <property type="entry name" value="SNO"/>
</dbReference>